<dbReference type="InterPro" id="IPR036322">
    <property type="entry name" value="WD40_repeat_dom_sf"/>
</dbReference>
<dbReference type="Proteomes" id="UP001057702">
    <property type="component" value="Unassembled WGS sequence"/>
</dbReference>
<name>A0ABT1Q244_9ACTN</name>
<protein>
    <submittedName>
        <fullName evidence="2">Uncharacterized protein</fullName>
    </submittedName>
</protein>
<evidence type="ECO:0000313" key="2">
    <source>
        <dbReference type="EMBL" id="MCQ4083989.1"/>
    </source>
</evidence>
<keyword evidence="1" id="KW-0853">WD repeat</keyword>
<sequence>MRDIGSDRFIAHLAGHTGRILMLGFAEDGDGLVSAAADGTVRLWSLSEQRQTAEVRVDASLHCAGFERATGQVLVGSAAGVVALTINDQATPDGGTR</sequence>
<dbReference type="SUPFAM" id="SSF50978">
    <property type="entry name" value="WD40 repeat-like"/>
    <property type="match status" value="1"/>
</dbReference>
<proteinExistence type="predicted"/>
<evidence type="ECO:0000313" key="3">
    <source>
        <dbReference type="Proteomes" id="UP001057702"/>
    </source>
</evidence>
<comment type="caution">
    <text evidence="2">The sequence shown here is derived from an EMBL/GenBank/DDBJ whole genome shotgun (WGS) entry which is preliminary data.</text>
</comment>
<evidence type="ECO:0000256" key="1">
    <source>
        <dbReference type="PROSITE-ProRule" id="PRU00221"/>
    </source>
</evidence>
<keyword evidence="3" id="KW-1185">Reference proteome</keyword>
<gene>
    <name evidence="2" type="ORF">NGB36_26230</name>
</gene>
<dbReference type="Pfam" id="PF00400">
    <property type="entry name" value="WD40"/>
    <property type="match status" value="1"/>
</dbReference>
<dbReference type="PROSITE" id="PS50082">
    <property type="entry name" value="WD_REPEATS_2"/>
    <property type="match status" value="1"/>
</dbReference>
<dbReference type="Gene3D" id="2.130.10.10">
    <property type="entry name" value="YVTN repeat-like/Quinoprotein amine dehydrogenase"/>
    <property type="match status" value="1"/>
</dbReference>
<dbReference type="EMBL" id="JANFNG010000028">
    <property type="protein sequence ID" value="MCQ4083989.1"/>
    <property type="molecule type" value="Genomic_DNA"/>
</dbReference>
<dbReference type="InterPro" id="IPR001680">
    <property type="entry name" value="WD40_rpt"/>
</dbReference>
<reference evidence="2" key="1">
    <citation type="submission" date="2022-06" db="EMBL/GenBank/DDBJ databases">
        <title>Draft genome sequence of Streptomyces sp. RB6PN25 isolated from peat swamp forest in Thailand.</title>
        <authorList>
            <person name="Duangmal K."/>
            <person name="Klaysubun C."/>
        </authorList>
    </citation>
    <scope>NUCLEOTIDE SEQUENCE</scope>
    <source>
        <strain evidence="2">RB6PN25</strain>
    </source>
</reference>
<accession>A0ABT1Q244</accession>
<dbReference type="PROSITE" id="PS50294">
    <property type="entry name" value="WD_REPEATS_REGION"/>
    <property type="match status" value="1"/>
</dbReference>
<dbReference type="SMART" id="SM00320">
    <property type="entry name" value="WD40"/>
    <property type="match status" value="1"/>
</dbReference>
<dbReference type="RefSeq" id="WP_255923024.1">
    <property type="nucleotide sequence ID" value="NZ_JANFNG010000028.1"/>
</dbReference>
<dbReference type="InterPro" id="IPR015943">
    <property type="entry name" value="WD40/YVTN_repeat-like_dom_sf"/>
</dbReference>
<organism evidence="2 3">
    <name type="scientific">Streptomyces humicola</name>
    <dbReference type="NCBI Taxonomy" id="2953240"/>
    <lineage>
        <taxon>Bacteria</taxon>
        <taxon>Bacillati</taxon>
        <taxon>Actinomycetota</taxon>
        <taxon>Actinomycetes</taxon>
        <taxon>Kitasatosporales</taxon>
        <taxon>Streptomycetaceae</taxon>
        <taxon>Streptomyces</taxon>
    </lineage>
</organism>
<feature type="repeat" description="WD" evidence="1">
    <location>
        <begin position="13"/>
        <end position="54"/>
    </location>
</feature>